<dbReference type="OrthoDB" id="6427176at2759"/>
<dbReference type="EMBL" id="BMAV01008206">
    <property type="protein sequence ID" value="GFY51587.1"/>
    <property type="molecule type" value="Genomic_DNA"/>
</dbReference>
<dbReference type="SUPFAM" id="SSF50978">
    <property type="entry name" value="WD40 repeat-like"/>
    <property type="match status" value="1"/>
</dbReference>
<feature type="region of interest" description="Disordered" evidence="1">
    <location>
        <begin position="109"/>
        <end position="129"/>
    </location>
</feature>
<accession>A0A8X7C2P3</accession>
<comment type="caution">
    <text evidence="2">The sequence shown here is derived from an EMBL/GenBank/DDBJ whole genome shotgun (WGS) entry which is preliminary data.</text>
</comment>
<sequence>MDENHSEVYVAKLLEQLEELKKKKARRLEKLKKIGRHNKKYFLSSTENENSHGSPFQSIQNTTFPIHCSEKKFEKSSSKTNCCNLNGSTYKCIQGTSIQITENVPQIESNNSNFTSESKSTKDSENLVSHKNNGSKVFLENKNNSYTPTVTDIFSDNSDCDEVLNQNIKDLTNTILLNQTLNSFQEKEQSTRKRSTSECNESTESRDSKKKLKMSEDDVPVNIHIPHDNVSCVLVEKSIESKQSKDSNNEERQISTENCMEDSLSHNMTCFLSSDLLDLENDEKVQDNLKIYVDSEFLINSQDCHNLNTQNMASIVSCVDSILSSLSPINQNDCKVSDDSPKNTACPENVADSNCSSKKSCEKTVQEFKRNNDNCPVTDLVLGTNELVKTSEPTGSSCYILESSPFEVEKSGYASEQFINAHNESSAIKNVISNNLKYDSANVVKEGNMSTNCVLEENSLLPPVSKNCKSLDYHDFASARCEYVEEVDENHTPSLLDSVTVKYQMGIKNEDSSVMPEVTSIKSNIGDEDVMDPDVLTADIDFNSSMSLEVNDTVDNLLTDSKMEENSLFLPKGHVIIPQNMEFHSVLKSNAEIHIPDSEIFTIPETVLFDSSYGNKIVTIKEKTCINNKQNCENEKNNPFIQSIESSVLTEYKETSNTQMPTNIQNKKFFMTVEDSLNICEPFTPKNIQKGIVNNLPNEVFSETLYGTSNQLHTIQETILLESENTEELSGLKEFPISEGICMESKSSRQYKCSDDSQSNVELVYSFHSKIGEAVKDIKLVYFNHSNYAFIQHITWIQAWRQEENKDWTKIFSHEVGEKLQLKEICCSKDDNYLVLVLLLNNDQEHCLQFLLFEKEAKVIKLMEHTHWLKNKCPEDIVLLCGLEDLKFAIAQGNSEGFEVFVHVFNCLEENPKLLSAVLGSTAGNLKSLCYIEKLPNALMGTSDTTLYVWHLLEARLVTSVQLQSPELIAIESCIWATIENGLVFFLSICEDEQGFKMCQLLAANLATGFCQIVMTYTLQPSRESKTFSDKNVQVIYNEPFLAASSKDGTFLWSVTDEYCCAALDEDPDVTAMTFGAGNDTIIIGNSLGCVNCYRINC</sequence>
<name>A0A8X7C2P3_9ARAC</name>
<feature type="compositionally biased region" description="Polar residues" evidence="1">
    <location>
        <begin position="109"/>
        <end position="118"/>
    </location>
</feature>
<protein>
    <submittedName>
        <fullName evidence="2">Uncharacterized protein</fullName>
    </submittedName>
</protein>
<dbReference type="InterPro" id="IPR015943">
    <property type="entry name" value="WD40/YVTN_repeat-like_dom_sf"/>
</dbReference>
<organism evidence="2 3">
    <name type="scientific">Trichonephila inaurata madagascariensis</name>
    <dbReference type="NCBI Taxonomy" id="2747483"/>
    <lineage>
        <taxon>Eukaryota</taxon>
        <taxon>Metazoa</taxon>
        <taxon>Ecdysozoa</taxon>
        <taxon>Arthropoda</taxon>
        <taxon>Chelicerata</taxon>
        <taxon>Arachnida</taxon>
        <taxon>Araneae</taxon>
        <taxon>Araneomorphae</taxon>
        <taxon>Entelegynae</taxon>
        <taxon>Araneoidea</taxon>
        <taxon>Nephilidae</taxon>
        <taxon>Trichonephila</taxon>
        <taxon>Trichonephila inaurata</taxon>
    </lineage>
</organism>
<proteinExistence type="predicted"/>
<reference evidence="2" key="1">
    <citation type="submission" date="2020-08" db="EMBL/GenBank/DDBJ databases">
        <title>Multicomponent nature underlies the extraordinary mechanical properties of spider dragline silk.</title>
        <authorList>
            <person name="Kono N."/>
            <person name="Nakamura H."/>
            <person name="Mori M."/>
            <person name="Yoshida Y."/>
            <person name="Ohtoshi R."/>
            <person name="Malay A.D."/>
            <person name="Moran D.A.P."/>
            <person name="Tomita M."/>
            <person name="Numata K."/>
            <person name="Arakawa K."/>
        </authorList>
    </citation>
    <scope>NUCLEOTIDE SEQUENCE</scope>
</reference>
<keyword evidence="3" id="KW-1185">Reference proteome</keyword>
<gene>
    <name evidence="2" type="primary">NCL1_09006</name>
    <name evidence="2" type="ORF">TNIN_452551</name>
</gene>
<evidence type="ECO:0000256" key="1">
    <source>
        <dbReference type="SAM" id="MobiDB-lite"/>
    </source>
</evidence>
<evidence type="ECO:0000313" key="2">
    <source>
        <dbReference type="EMBL" id="GFY51587.1"/>
    </source>
</evidence>
<dbReference type="Gene3D" id="2.130.10.10">
    <property type="entry name" value="YVTN repeat-like/Quinoprotein amine dehydrogenase"/>
    <property type="match status" value="1"/>
</dbReference>
<feature type="region of interest" description="Disordered" evidence="1">
    <location>
        <begin position="184"/>
        <end position="214"/>
    </location>
</feature>
<dbReference type="AlphaFoldDB" id="A0A8X7C2P3"/>
<dbReference type="Proteomes" id="UP000886998">
    <property type="component" value="Unassembled WGS sequence"/>
</dbReference>
<dbReference type="InterPro" id="IPR036322">
    <property type="entry name" value="WD40_repeat_dom_sf"/>
</dbReference>
<evidence type="ECO:0000313" key="3">
    <source>
        <dbReference type="Proteomes" id="UP000886998"/>
    </source>
</evidence>